<name>A0ABX1DJJ3_9HYPH</name>
<gene>
    <name evidence="1" type="ORF">HED55_06560</name>
</gene>
<dbReference type="EMBL" id="JAAVLN010000001">
    <property type="protein sequence ID" value="NKC03132.1"/>
    <property type="molecule type" value="Genomic_DNA"/>
</dbReference>
<protein>
    <submittedName>
        <fullName evidence="1">Uncharacterized protein</fullName>
    </submittedName>
</protein>
<reference evidence="1 2" key="1">
    <citation type="submission" date="2020-03" db="EMBL/GenBank/DDBJ databases">
        <title>Whole genome sequencing of clinical and environmental type strains of Ochrobactrum.</title>
        <authorList>
            <person name="Dharne M."/>
        </authorList>
    </citation>
    <scope>NUCLEOTIDE SEQUENCE [LARGE SCALE GENOMIC DNA]</scope>
    <source>
        <strain evidence="1 2">CIP 109452</strain>
    </source>
</reference>
<keyword evidence="2" id="KW-1185">Reference proteome</keyword>
<sequence length="110" mass="12592">MSDFPWDMYGGNVFDDTYAGQTFVDCSDFPFELDQGSLTVNMDGELNLLAQGNMSTISWEKPSVEILHGTLCLRYGDEVAKTNFQQFNGWINTHNDGILKIFIGFFFRIW</sequence>
<evidence type="ECO:0000313" key="2">
    <source>
        <dbReference type="Proteomes" id="UP000704467"/>
    </source>
</evidence>
<accession>A0ABX1DJJ3</accession>
<evidence type="ECO:0000313" key="1">
    <source>
        <dbReference type="EMBL" id="NKC03132.1"/>
    </source>
</evidence>
<comment type="caution">
    <text evidence="1">The sequence shown here is derived from an EMBL/GenBank/DDBJ whole genome shotgun (WGS) entry which is preliminary data.</text>
</comment>
<dbReference type="Proteomes" id="UP000704467">
    <property type="component" value="Unassembled WGS sequence"/>
</dbReference>
<organism evidence="1 2">
    <name type="scientific">Brucella haematophila</name>
    <dbReference type="NCBI Taxonomy" id="419474"/>
    <lineage>
        <taxon>Bacteria</taxon>
        <taxon>Pseudomonadati</taxon>
        <taxon>Pseudomonadota</taxon>
        <taxon>Alphaproteobacteria</taxon>
        <taxon>Hyphomicrobiales</taxon>
        <taxon>Brucellaceae</taxon>
        <taxon>Brucella/Ochrobactrum group</taxon>
        <taxon>Brucella</taxon>
    </lineage>
</organism>
<proteinExistence type="predicted"/>